<gene>
    <name evidence="2" type="ORF">GMARGA_LOCUS4440</name>
</gene>
<proteinExistence type="predicted"/>
<sequence length="319" mass="38132">MNILTENCLPITFSQYTKCRIQRLEEILDNLDNNSAQNISVSRYKKDKQNYIEQIKSLENKTSKYIRQIKVYETEKNTYIKRLKDLNKEVKSLKSSACEIENECYNLEKKEHETNKKNLKQQVNNLEQENKSCWSTMKRMEQKNETNLLNKIKEIETKIESRTLLLSQEIKNIQLLLDKNNHYLINETKNEIHDLKKLIHNELSEALTNEIHELIMTLQNSHNDIRSILPNNNTPFYAEISELWAVINGIVYFFGRTNKKVKVIYSLSTVYEERLPRRCDVLLDLKYKKLEYLINSLNLLDKKNFIYNWQELKEEQELD</sequence>
<name>A0ABN7UAC1_GIGMA</name>
<evidence type="ECO:0000313" key="3">
    <source>
        <dbReference type="Proteomes" id="UP000789901"/>
    </source>
</evidence>
<keyword evidence="1" id="KW-0175">Coiled coil</keyword>
<protein>
    <submittedName>
        <fullName evidence="2">211_t:CDS:1</fullName>
    </submittedName>
</protein>
<evidence type="ECO:0000256" key="1">
    <source>
        <dbReference type="SAM" id="Coils"/>
    </source>
</evidence>
<organism evidence="2 3">
    <name type="scientific">Gigaspora margarita</name>
    <dbReference type="NCBI Taxonomy" id="4874"/>
    <lineage>
        <taxon>Eukaryota</taxon>
        <taxon>Fungi</taxon>
        <taxon>Fungi incertae sedis</taxon>
        <taxon>Mucoromycota</taxon>
        <taxon>Glomeromycotina</taxon>
        <taxon>Glomeromycetes</taxon>
        <taxon>Diversisporales</taxon>
        <taxon>Gigasporaceae</taxon>
        <taxon>Gigaspora</taxon>
    </lineage>
</organism>
<evidence type="ECO:0000313" key="2">
    <source>
        <dbReference type="EMBL" id="CAG8548555.1"/>
    </source>
</evidence>
<dbReference type="Proteomes" id="UP000789901">
    <property type="component" value="Unassembled WGS sequence"/>
</dbReference>
<dbReference type="EMBL" id="CAJVQB010001742">
    <property type="protein sequence ID" value="CAG8548555.1"/>
    <property type="molecule type" value="Genomic_DNA"/>
</dbReference>
<comment type="caution">
    <text evidence="2">The sequence shown here is derived from an EMBL/GenBank/DDBJ whole genome shotgun (WGS) entry which is preliminary data.</text>
</comment>
<accession>A0ABN7UAC1</accession>
<keyword evidence="3" id="KW-1185">Reference proteome</keyword>
<reference evidence="2 3" key="1">
    <citation type="submission" date="2021-06" db="EMBL/GenBank/DDBJ databases">
        <authorList>
            <person name="Kallberg Y."/>
            <person name="Tangrot J."/>
            <person name="Rosling A."/>
        </authorList>
    </citation>
    <scope>NUCLEOTIDE SEQUENCE [LARGE SCALE GENOMIC DNA]</scope>
    <source>
        <strain evidence="2 3">120-4 pot B 10/14</strain>
    </source>
</reference>
<feature type="coiled-coil region" evidence="1">
    <location>
        <begin position="41"/>
        <end position="129"/>
    </location>
</feature>